<evidence type="ECO:0000256" key="1">
    <source>
        <dbReference type="SAM" id="MobiDB-lite"/>
    </source>
</evidence>
<comment type="caution">
    <text evidence="2">The sequence shown here is derived from an EMBL/GenBank/DDBJ whole genome shotgun (WGS) entry which is preliminary data.</text>
</comment>
<feature type="region of interest" description="Disordered" evidence="1">
    <location>
        <begin position="1"/>
        <end position="22"/>
    </location>
</feature>
<gene>
    <name evidence="2" type="ORF">H4Q32_024691</name>
</gene>
<evidence type="ECO:0000313" key="3">
    <source>
        <dbReference type="Proteomes" id="UP000830375"/>
    </source>
</evidence>
<keyword evidence="3" id="KW-1185">Reference proteome</keyword>
<organism evidence="2 3">
    <name type="scientific">Labeo rohita</name>
    <name type="common">Indian major carp</name>
    <name type="synonym">Cyprinus rohita</name>
    <dbReference type="NCBI Taxonomy" id="84645"/>
    <lineage>
        <taxon>Eukaryota</taxon>
        <taxon>Metazoa</taxon>
        <taxon>Chordata</taxon>
        <taxon>Craniata</taxon>
        <taxon>Vertebrata</taxon>
        <taxon>Euteleostomi</taxon>
        <taxon>Actinopterygii</taxon>
        <taxon>Neopterygii</taxon>
        <taxon>Teleostei</taxon>
        <taxon>Ostariophysi</taxon>
        <taxon>Cypriniformes</taxon>
        <taxon>Cyprinidae</taxon>
        <taxon>Labeoninae</taxon>
        <taxon>Labeonini</taxon>
        <taxon>Labeo</taxon>
    </lineage>
</organism>
<feature type="region of interest" description="Disordered" evidence="1">
    <location>
        <begin position="40"/>
        <end position="109"/>
    </location>
</feature>
<feature type="region of interest" description="Disordered" evidence="1">
    <location>
        <begin position="125"/>
        <end position="197"/>
    </location>
</feature>
<feature type="region of interest" description="Disordered" evidence="1">
    <location>
        <begin position="246"/>
        <end position="265"/>
    </location>
</feature>
<evidence type="ECO:0000313" key="2">
    <source>
        <dbReference type="EMBL" id="KAI2645624.1"/>
    </source>
</evidence>
<feature type="region of interest" description="Disordered" evidence="1">
    <location>
        <begin position="217"/>
        <end position="241"/>
    </location>
</feature>
<accession>A0ABQ8L4E3</accession>
<protein>
    <submittedName>
        <fullName evidence="2">L-2-aminoadipate reductase</fullName>
    </submittedName>
</protein>
<sequence length="450" mass="49995">MCLPISRRGTMPHPWSSTMHPRRSSHSVFLDVTVKTTEHQKKWRQKKSHGAPVFVGSEKAQRVGTQYSQIKHGRPLSRGGNSKSGGRRSLSSQKGVHVTAGSQRRGKLRVPDYLRQHLLKVASKLGAPVPARSPQVAPVPTVSPQDTHSLQREAVPAPKVPKPKIPEQMRQDLLQQKPQASSVHEEPVPNKTPERQRLKTLKLFQLFARASSEKGTLVLNKTPEKKRLKTEQRPEPLQGAAAVVSSNLLREGSSRSHGSKDPERQNPELLKQDLLQQKPQASPAQVPTGKPQQQEYGGLLSITACLPLPPRHYPGPQTLCLCILVPYKEHRLPTTGSKSQNDGAVEEDAEGTESIKAFYKPTIACLYPHKKLGVVMDKVPLKPKLGRQKHQAPQPRSQLTLKMDHAGVGQRSPPEKKERMANKIKAAVGTRRLKAIMQHIYMFNGIFVNI</sequence>
<reference evidence="2 3" key="1">
    <citation type="submission" date="2022-01" db="EMBL/GenBank/DDBJ databases">
        <title>A high-quality chromosome-level genome assembly of rohu carp, Labeo rohita.</title>
        <authorList>
            <person name="Arick M.A. II"/>
            <person name="Hsu C.-Y."/>
            <person name="Magbanua Z."/>
            <person name="Pechanova O."/>
            <person name="Grover C."/>
            <person name="Miller E."/>
            <person name="Thrash A."/>
            <person name="Ezzel L."/>
            <person name="Alam S."/>
            <person name="Benzie J."/>
            <person name="Hamilton M."/>
            <person name="Karsi A."/>
            <person name="Lawrence M.L."/>
            <person name="Peterson D.G."/>
        </authorList>
    </citation>
    <scope>NUCLEOTIDE SEQUENCE [LARGE SCALE GENOMIC DNA]</scope>
    <source>
        <strain evidence="3">BAU-BD-2019</strain>
        <tissue evidence="2">Blood</tissue>
    </source>
</reference>
<feature type="compositionally biased region" description="Basic and acidic residues" evidence="1">
    <location>
        <begin position="222"/>
        <end position="234"/>
    </location>
</feature>
<dbReference type="Proteomes" id="UP000830375">
    <property type="component" value="Unassembled WGS sequence"/>
</dbReference>
<feature type="compositionally biased region" description="Polar residues" evidence="1">
    <location>
        <begin position="173"/>
        <end position="182"/>
    </location>
</feature>
<name>A0ABQ8L4E3_LABRO</name>
<proteinExistence type="predicted"/>
<feature type="compositionally biased region" description="Basic and acidic residues" evidence="1">
    <location>
        <begin position="183"/>
        <end position="197"/>
    </location>
</feature>
<dbReference type="EMBL" id="JACTAM010002176">
    <property type="protein sequence ID" value="KAI2645624.1"/>
    <property type="molecule type" value="Genomic_DNA"/>
</dbReference>
<feature type="compositionally biased region" description="Basic and acidic residues" evidence="1">
    <location>
        <begin position="252"/>
        <end position="265"/>
    </location>
</feature>